<evidence type="ECO:0000256" key="5">
    <source>
        <dbReference type="ARBA" id="ARBA00022835"/>
    </source>
</evidence>
<organism evidence="8 9">
    <name type="scientific">Cymbomonas tetramitiformis</name>
    <dbReference type="NCBI Taxonomy" id="36881"/>
    <lineage>
        <taxon>Eukaryota</taxon>
        <taxon>Viridiplantae</taxon>
        <taxon>Chlorophyta</taxon>
        <taxon>Pyramimonadophyceae</taxon>
        <taxon>Pyramimonadales</taxon>
        <taxon>Pyramimonadaceae</taxon>
        <taxon>Cymbomonas</taxon>
    </lineage>
</organism>
<dbReference type="CDD" id="cd11367">
    <property type="entry name" value="RNase_PH_RRP42"/>
    <property type="match status" value="1"/>
</dbReference>
<dbReference type="InterPro" id="IPR027408">
    <property type="entry name" value="PNPase/RNase_PH_dom_sf"/>
</dbReference>
<keyword evidence="9" id="KW-1185">Reference proteome</keyword>
<dbReference type="InterPro" id="IPR001247">
    <property type="entry name" value="ExoRNase_PH_dom1"/>
</dbReference>
<dbReference type="InterPro" id="IPR020568">
    <property type="entry name" value="Ribosomal_Su5_D2-typ_SF"/>
</dbReference>
<dbReference type="GO" id="GO:0071038">
    <property type="term" value="P:TRAMP-dependent tRNA surveillance pathway"/>
    <property type="evidence" value="ECO:0007669"/>
    <property type="project" value="TreeGrafter"/>
</dbReference>
<accession>A0AAE0FBI2</accession>
<dbReference type="AlphaFoldDB" id="A0AAE0FBI2"/>
<dbReference type="GO" id="GO:0034473">
    <property type="term" value="P:U1 snRNA 3'-end processing"/>
    <property type="evidence" value="ECO:0007669"/>
    <property type="project" value="TreeGrafter"/>
</dbReference>
<evidence type="ECO:0000259" key="7">
    <source>
        <dbReference type="Pfam" id="PF01138"/>
    </source>
</evidence>
<comment type="subcellular location">
    <subcellularLocation>
        <location evidence="1">Cytoplasm</location>
    </subcellularLocation>
    <subcellularLocation>
        <location evidence="2">Nucleus</location>
        <location evidence="2">Nucleolus</location>
    </subcellularLocation>
</comment>
<dbReference type="GO" id="GO:0000467">
    <property type="term" value="P:exonucleolytic trimming to generate mature 3'-end of 5.8S rRNA from tricistronic rRNA transcript (SSU-rRNA, 5.8S rRNA, LSU-rRNA)"/>
    <property type="evidence" value="ECO:0007669"/>
    <property type="project" value="TreeGrafter"/>
</dbReference>
<dbReference type="SUPFAM" id="SSF54211">
    <property type="entry name" value="Ribosomal protein S5 domain 2-like"/>
    <property type="match status" value="1"/>
</dbReference>
<dbReference type="GO" id="GO:0000176">
    <property type="term" value="C:nuclear exosome (RNase complex)"/>
    <property type="evidence" value="ECO:0007669"/>
    <property type="project" value="TreeGrafter"/>
</dbReference>
<dbReference type="Proteomes" id="UP001190700">
    <property type="component" value="Unassembled WGS sequence"/>
</dbReference>
<keyword evidence="5" id="KW-0271">Exosome</keyword>
<comment type="similarity">
    <text evidence="3">Belongs to the RNase PH family.</text>
</comment>
<evidence type="ECO:0000256" key="6">
    <source>
        <dbReference type="ARBA" id="ARBA00042523"/>
    </source>
</evidence>
<dbReference type="GO" id="GO:0071035">
    <property type="term" value="P:nuclear polyadenylation-dependent rRNA catabolic process"/>
    <property type="evidence" value="ECO:0007669"/>
    <property type="project" value="TreeGrafter"/>
</dbReference>
<protein>
    <recommendedName>
        <fullName evidence="6">Ribosomal RNA-processing protein 42</fullName>
    </recommendedName>
</protein>
<dbReference type="PANTHER" id="PTHR11097">
    <property type="entry name" value="EXOSOME COMPLEX EXONUCLEASE RIBOSOMAL RNA PROCESSING PROTEIN"/>
    <property type="match status" value="1"/>
</dbReference>
<evidence type="ECO:0000313" key="9">
    <source>
        <dbReference type="Proteomes" id="UP001190700"/>
    </source>
</evidence>
<gene>
    <name evidence="8" type="ORF">CYMTET_34279</name>
</gene>
<evidence type="ECO:0000256" key="3">
    <source>
        <dbReference type="ARBA" id="ARBA00006678"/>
    </source>
</evidence>
<evidence type="ECO:0000256" key="2">
    <source>
        <dbReference type="ARBA" id="ARBA00004604"/>
    </source>
</evidence>
<feature type="domain" description="Exoribonuclease phosphorolytic" evidence="7">
    <location>
        <begin position="28"/>
        <end position="167"/>
    </location>
</feature>
<proteinExistence type="inferred from homology"/>
<evidence type="ECO:0000313" key="8">
    <source>
        <dbReference type="EMBL" id="KAK3256590.1"/>
    </source>
</evidence>
<dbReference type="GO" id="GO:0000177">
    <property type="term" value="C:cytoplasmic exosome (RNase complex)"/>
    <property type="evidence" value="ECO:0007669"/>
    <property type="project" value="TreeGrafter"/>
</dbReference>
<dbReference type="GO" id="GO:0016075">
    <property type="term" value="P:rRNA catabolic process"/>
    <property type="evidence" value="ECO:0007669"/>
    <property type="project" value="TreeGrafter"/>
</dbReference>
<dbReference type="GO" id="GO:0034476">
    <property type="term" value="P:U5 snRNA 3'-end processing"/>
    <property type="evidence" value="ECO:0007669"/>
    <property type="project" value="TreeGrafter"/>
</dbReference>
<dbReference type="GO" id="GO:0005730">
    <property type="term" value="C:nucleolus"/>
    <property type="evidence" value="ECO:0007669"/>
    <property type="project" value="UniProtKB-SubCell"/>
</dbReference>
<dbReference type="PANTHER" id="PTHR11097:SF8">
    <property type="entry name" value="EXOSOME COMPLEX COMPONENT RRP42"/>
    <property type="match status" value="1"/>
</dbReference>
<dbReference type="EMBL" id="LGRX02021517">
    <property type="protein sequence ID" value="KAK3256590.1"/>
    <property type="molecule type" value="Genomic_DNA"/>
</dbReference>
<keyword evidence="4" id="KW-0963">Cytoplasm</keyword>
<dbReference type="GO" id="GO:0035925">
    <property type="term" value="F:mRNA 3'-UTR AU-rich region binding"/>
    <property type="evidence" value="ECO:0007669"/>
    <property type="project" value="TreeGrafter"/>
</dbReference>
<dbReference type="Gene3D" id="3.30.230.70">
    <property type="entry name" value="GHMP Kinase, N-terminal domain"/>
    <property type="match status" value="1"/>
</dbReference>
<reference evidence="8 9" key="1">
    <citation type="journal article" date="2015" name="Genome Biol. Evol.">
        <title>Comparative Genomics of a Bacterivorous Green Alga Reveals Evolutionary Causalities and Consequences of Phago-Mixotrophic Mode of Nutrition.</title>
        <authorList>
            <person name="Burns J.A."/>
            <person name="Paasch A."/>
            <person name="Narechania A."/>
            <person name="Kim E."/>
        </authorList>
    </citation>
    <scope>NUCLEOTIDE SEQUENCE [LARGE SCALE GENOMIC DNA]</scope>
    <source>
        <strain evidence="8 9">PLY_AMNH</strain>
    </source>
</reference>
<evidence type="ECO:0000256" key="4">
    <source>
        <dbReference type="ARBA" id="ARBA00022490"/>
    </source>
</evidence>
<dbReference type="GO" id="GO:0071028">
    <property type="term" value="P:nuclear mRNA surveillance"/>
    <property type="evidence" value="ECO:0007669"/>
    <property type="project" value="TreeGrafter"/>
</dbReference>
<comment type="caution">
    <text evidence="8">The sequence shown here is derived from an EMBL/GenBank/DDBJ whole genome shotgun (WGS) entry which is preliminary data.</text>
</comment>
<name>A0AAE0FBI2_9CHLO</name>
<sequence>MLSVTERKFIQDGISQNIRNDGRQRNDYRGVSIDQGLIPQASGSARVRVGRTDVLVGVKVEIGTPLPEHPRLGRVEFAVDFSTAATPAGAARAYEDIASDLTQALTQTLGGGPSGTGAAVDLEKLGLIEGRTCWVLHVDGLVLVSDGNVLDALGFAVKAALEDTRIPRVTVIGGTNEDDLADFEVDEDTSSALHLDMDRIPVIVTMNQVQTLT</sequence>
<dbReference type="Pfam" id="PF01138">
    <property type="entry name" value="RNase_PH"/>
    <property type="match status" value="1"/>
</dbReference>
<dbReference type="GO" id="GO:0034475">
    <property type="term" value="P:U4 snRNA 3'-end processing"/>
    <property type="evidence" value="ECO:0007669"/>
    <property type="project" value="TreeGrafter"/>
</dbReference>
<evidence type="ECO:0000256" key="1">
    <source>
        <dbReference type="ARBA" id="ARBA00004496"/>
    </source>
</evidence>
<dbReference type="InterPro" id="IPR050590">
    <property type="entry name" value="Exosome_comp_Rrp42_subfam"/>
</dbReference>